<dbReference type="RefSeq" id="WP_329409999.1">
    <property type="nucleotide sequence ID" value="NZ_CP109441.1"/>
</dbReference>
<dbReference type="Proteomes" id="UP001432062">
    <property type="component" value="Chromosome"/>
</dbReference>
<dbReference type="PROSITE" id="PS01124">
    <property type="entry name" value="HTH_ARAC_FAMILY_2"/>
    <property type="match status" value="1"/>
</dbReference>
<evidence type="ECO:0000256" key="1">
    <source>
        <dbReference type="ARBA" id="ARBA00023015"/>
    </source>
</evidence>
<evidence type="ECO:0000256" key="3">
    <source>
        <dbReference type="ARBA" id="ARBA00023163"/>
    </source>
</evidence>
<feature type="domain" description="HTH araC/xylS-type" evidence="5">
    <location>
        <begin position="229"/>
        <end position="327"/>
    </location>
</feature>
<dbReference type="Gene3D" id="1.10.10.60">
    <property type="entry name" value="Homeodomain-like"/>
    <property type="match status" value="1"/>
</dbReference>
<dbReference type="InterPro" id="IPR002818">
    <property type="entry name" value="DJ-1/PfpI"/>
</dbReference>
<proteinExistence type="predicted"/>
<reference evidence="6" key="1">
    <citation type="submission" date="2022-10" db="EMBL/GenBank/DDBJ databases">
        <title>The complete genomes of actinobacterial strains from the NBC collection.</title>
        <authorList>
            <person name="Joergensen T.S."/>
            <person name="Alvarez Arevalo M."/>
            <person name="Sterndorff E.B."/>
            <person name="Faurdal D."/>
            <person name="Vuksanovic O."/>
            <person name="Mourched A.-S."/>
            <person name="Charusanti P."/>
            <person name="Shaw S."/>
            <person name="Blin K."/>
            <person name="Weber T."/>
        </authorList>
    </citation>
    <scope>NUCLEOTIDE SEQUENCE</scope>
    <source>
        <strain evidence="6">NBC_01482</strain>
    </source>
</reference>
<keyword evidence="1" id="KW-0805">Transcription regulation</keyword>
<evidence type="ECO:0000256" key="4">
    <source>
        <dbReference type="SAM" id="MobiDB-lite"/>
    </source>
</evidence>
<keyword evidence="3" id="KW-0804">Transcription</keyword>
<evidence type="ECO:0000256" key="2">
    <source>
        <dbReference type="ARBA" id="ARBA00023125"/>
    </source>
</evidence>
<keyword evidence="7" id="KW-1185">Reference proteome</keyword>
<dbReference type="Pfam" id="PF01965">
    <property type="entry name" value="DJ-1_PfpI"/>
    <property type="match status" value="1"/>
</dbReference>
<dbReference type="InterPro" id="IPR018060">
    <property type="entry name" value="HTH_AraC"/>
</dbReference>
<dbReference type="PANTHER" id="PTHR43280">
    <property type="entry name" value="ARAC-FAMILY TRANSCRIPTIONAL REGULATOR"/>
    <property type="match status" value="1"/>
</dbReference>
<dbReference type="SUPFAM" id="SSF46689">
    <property type="entry name" value="Homeodomain-like"/>
    <property type="match status" value="2"/>
</dbReference>
<sequence length="334" mass="35839">MITHLILEGVLEGALGMGIDIVDTAAGLAQDRTPPHRDHLLRQRVISVDGKPVRSGSGRPIPVTTENLSAAVQFGSNDILVLPGPSAGTEGRIHELLSRPDTVQAIELIRQAAANGATVAASCSATFILAASGLLSGRTATTTWWLAPFFTRRFPDITVLVDRMVIDTGPVVTAGAAFAHADLMLTLIARLHSAALADRVARYLVLDSRMSQSRYMILEHLRSTDPALRALEHHITINLSRQLSLAELAGAASVSTRTLARRTHTHLGMSPTEYVHRLRVSHAAALLATTDDPVDAIAAATGYADPAAFRRIYRRYTGESPTTTRTRAQTSTPN</sequence>
<feature type="region of interest" description="Disordered" evidence="4">
    <location>
        <begin position="315"/>
        <end position="334"/>
    </location>
</feature>
<name>A0ABZ1YX61_9NOCA</name>
<dbReference type="InterPro" id="IPR009057">
    <property type="entry name" value="Homeodomain-like_sf"/>
</dbReference>
<dbReference type="SUPFAM" id="SSF52317">
    <property type="entry name" value="Class I glutamine amidotransferase-like"/>
    <property type="match status" value="1"/>
</dbReference>
<feature type="compositionally biased region" description="Low complexity" evidence="4">
    <location>
        <begin position="320"/>
        <end position="334"/>
    </location>
</feature>
<accession>A0ABZ1YX61</accession>
<evidence type="ECO:0000313" key="6">
    <source>
        <dbReference type="EMBL" id="WUV46339.1"/>
    </source>
</evidence>
<keyword evidence="2" id="KW-0238">DNA-binding</keyword>
<dbReference type="InterPro" id="IPR029062">
    <property type="entry name" value="Class_I_gatase-like"/>
</dbReference>
<gene>
    <name evidence="6" type="ORF">OG563_46065</name>
</gene>
<dbReference type="Pfam" id="PF12833">
    <property type="entry name" value="HTH_18"/>
    <property type="match status" value="1"/>
</dbReference>
<dbReference type="Gene3D" id="3.40.50.880">
    <property type="match status" value="1"/>
</dbReference>
<evidence type="ECO:0000259" key="5">
    <source>
        <dbReference type="PROSITE" id="PS01124"/>
    </source>
</evidence>
<dbReference type="EMBL" id="CP109441">
    <property type="protein sequence ID" value="WUV46339.1"/>
    <property type="molecule type" value="Genomic_DNA"/>
</dbReference>
<dbReference type="PROSITE" id="PS00041">
    <property type="entry name" value="HTH_ARAC_FAMILY_1"/>
    <property type="match status" value="1"/>
</dbReference>
<dbReference type="InterPro" id="IPR018062">
    <property type="entry name" value="HTH_AraC-typ_CS"/>
</dbReference>
<protein>
    <submittedName>
        <fullName evidence="6">Helix-turn-helix domain-containing protein</fullName>
    </submittedName>
</protein>
<organism evidence="6 7">
    <name type="scientific">Nocardia vinacea</name>
    <dbReference type="NCBI Taxonomy" id="96468"/>
    <lineage>
        <taxon>Bacteria</taxon>
        <taxon>Bacillati</taxon>
        <taxon>Actinomycetota</taxon>
        <taxon>Actinomycetes</taxon>
        <taxon>Mycobacteriales</taxon>
        <taxon>Nocardiaceae</taxon>
        <taxon>Nocardia</taxon>
    </lineage>
</organism>
<dbReference type="PANTHER" id="PTHR43280:SF2">
    <property type="entry name" value="HTH-TYPE TRANSCRIPTIONAL REGULATOR EXSA"/>
    <property type="match status" value="1"/>
</dbReference>
<evidence type="ECO:0000313" key="7">
    <source>
        <dbReference type="Proteomes" id="UP001432062"/>
    </source>
</evidence>
<dbReference type="SMART" id="SM00342">
    <property type="entry name" value="HTH_ARAC"/>
    <property type="match status" value="1"/>
</dbReference>